<accession>A0A818XQN8</accession>
<dbReference type="Proteomes" id="UP000663881">
    <property type="component" value="Unassembled WGS sequence"/>
</dbReference>
<dbReference type="EMBL" id="CAJOBB010000733">
    <property type="protein sequence ID" value="CAF3740225.1"/>
    <property type="molecule type" value="Genomic_DNA"/>
</dbReference>
<dbReference type="EMBL" id="CAJOAZ010000830">
    <property type="protein sequence ID" value="CAF3720076.1"/>
    <property type="molecule type" value="Genomic_DNA"/>
</dbReference>
<name>A0A818XQN8_9BILA</name>
<dbReference type="EMBL" id="CAJNON010000472">
    <property type="protein sequence ID" value="CAF1279374.1"/>
    <property type="molecule type" value="Genomic_DNA"/>
</dbReference>
<protein>
    <submittedName>
        <fullName evidence="7">Uncharacterized protein</fullName>
    </submittedName>
</protein>
<proteinExistence type="predicted"/>
<dbReference type="Proteomes" id="UP000663860">
    <property type="component" value="Unassembled WGS sequence"/>
</dbReference>
<dbReference type="Proteomes" id="UP000663845">
    <property type="component" value="Unassembled WGS sequence"/>
</dbReference>
<sequence>MVVIAPVNPNAVVVSLVTTGCLKSEFNSTYPIHLNGIIRQDEFQQSIYNINQTISSRKSLLILGLICIICTVGGMILFISGSLTASKLGSHGFPILLGIGLGVFVLGMLSLSCGCFIVQTRRMTQMRQAVANESIKYSTRTPTPCSWRLDATRTWAGGYGRGQRIRLVYHLIIEIGHSNLPQNGNLSYQFNQAVPQSTVFSSQQNNMPPPPYYDQSAAGFCSQCGIPRESITSKFCSSCGHPFHY</sequence>
<dbReference type="EMBL" id="CAJOAY010000258">
    <property type="protein sequence ID" value="CAF3606314.1"/>
    <property type="molecule type" value="Genomic_DNA"/>
</dbReference>
<evidence type="ECO:0000313" key="4">
    <source>
        <dbReference type="EMBL" id="CAF1279374.1"/>
    </source>
</evidence>
<feature type="transmembrane region" description="Helical" evidence="1">
    <location>
        <begin position="60"/>
        <end position="83"/>
    </location>
</feature>
<evidence type="ECO:0000313" key="8">
    <source>
        <dbReference type="Proteomes" id="UP000663868"/>
    </source>
</evidence>
<keyword evidence="1" id="KW-0812">Transmembrane</keyword>
<dbReference type="OrthoDB" id="10019708at2759"/>
<feature type="transmembrane region" description="Helical" evidence="1">
    <location>
        <begin position="95"/>
        <end position="118"/>
    </location>
</feature>
<evidence type="ECO:0000313" key="7">
    <source>
        <dbReference type="EMBL" id="CAF3740225.1"/>
    </source>
</evidence>
<evidence type="ECO:0000313" key="5">
    <source>
        <dbReference type="EMBL" id="CAF3606314.1"/>
    </source>
</evidence>
<dbReference type="EMBL" id="CAJNOG010000055">
    <property type="protein sequence ID" value="CAF0855970.1"/>
    <property type="molecule type" value="Genomic_DNA"/>
</dbReference>
<gene>
    <name evidence="2" type="ORF">IZO911_LOCUS6532</name>
    <name evidence="3" type="ORF">JYZ213_LOCUS8162</name>
    <name evidence="7" type="ORF">KXQ929_LOCUS13611</name>
    <name evidence="5" type="ORF">OKA104_LOCUS6886</name>
    <name evidence="6" type="ORF">OXD698_LOCUS13579</name>
    <name evidence="4" type="ORF">VCS650_LOCUS29876</name>
</gene>
<keyword evidence="1" id="KW-1133">Transmembrane helix</keyword>
<keyword evidence="1" id="KW-0472">Membrane</keyword>
<dbReference type="Proteomes" id="UP000663844">
    <property type="component" value="Unassembled WGS sequence"/>
</dbReference>
<evidence type="ECO:0000256" key="1">
    <source>
        <dbReference type="SAM" id="Phobius"/>
    </source>
</evidence>
<evidence type="ECO:0000313" key="3">
    <source>
        <dbReference type="EMBL" id="CAF0855970.1"/>
    </source>
</evidence>
<evidence type="ECO:0000313" key="2">
    <source>
        <dbReference type="EMBL" id="CAF0793513.1"/>
    </source>
</evidence>
<dbReference type="Proteomes" id="UP000663891">
    <property type="component" value="Unassembled WGS sequence"/>
</dbReference>
<organism evidence="7 8">
    <name type="scientific">Adineta steineri</name>
    <dbReference type="NCBI Taxonomy" id="433720"/>
    <lineage>
        <taxon>Eukaryota</taxon>
        <taxon>Metazoa</taxon>
        <taxon>Spiralia</taxon>
        <taxon>Gnathifera</taxon>
        <taxon>Rotifera</taxon>
        <taxon>Eurotatoria</taxon>
        <taxon>Bdelloidea</taxon>
        <taxon>Adinetida</taxon>
        <taxon>Adinetidae</taxon>
        <taxon>Adineta</taxon>
    </lineage>
</organism>
<dbReference type="AlphaFoldDB" id="A0A818XQN8"/>
<dbReference type="Proteomes" id="UP000663868">
    <property type="component" value="Unassembled WGS sequence"/>
</dbReference>
<evidence type="ECO:0000313" key="6">
    <source>
        <dbReference type="EMBL" id="CAF3720076.1"/>
    </source>
</evidence>
<dbReference type="EMBL" id="CAJNOE010000041">
    <property type="protein sequence ID" value="CAF0793513.1"/>
    <property type="molecule type" value="Genomic_DNA"/>
</dbReference>
<comment type="caution">
    <text evidence="7">The sequence shown here is derived from an EMBL/GenBank/DDBJ whole genome shotgun (WGS) entry which is preliminary data.</text>
</comment>
<reference evidence="7" key="1">
    <citation type="submission" date="2021-02" db="EMBL/GenBank/DDBJ databases">
        <authorList>
            <person name="Nowell W R."/>
        </authorList>
    </citation>
    <scope>NUCLEOTIDE SEQUENCE</scope>
</reference>